<name>A0ABR0UQ73_REHGL</name>
<dbReference type="Gene3D" id="2.40.70.10">
    <property type="entry name" value="Acid Proteases"/>
    <property type="match status" value="1"/>
</dbReference>
<dbReference type="InterPro" id="IPR021109">
    <property type="entry name" value="Peptidase_aspartic_dom_sf"/>
</dbReference>
<organism evidence="2 3">
    <name type="scientific">Rehmannia glutinosa</name>
    <name type="common">Chinese foxglove</name>
    <dbReference type="NCBI Taxonomy" id="99300"/>
    <lineage>
        <taxon>Eukaryota</taxon>
        <taxon>Viridiplantae</taxon>
        <taxon>Streptophyta</taxon>
        <taxon>Embryophyta</taxon>
        <taxon>Tracheophyta</taxon>
        <taxon>Spermatophyta</taxon>
        <taxon>Magnoliopsida</taxon>
        <taxon>eudicotyledons</taxon>
        <taxon>Gunneridae</taxon>
        <taxon>Pentapetalae</taxon>
        <taxon>asterids</taxon>
        <taxon>lamiids</taxon>
        <taxon>Lamiales</taxon>
        <taxon>Orobanchaceae</taxon>
        <taxon>Rehmannieae</taxon>
        <taxon>Rehmannia</taxon>
    </lineage>
</organism>
<feature type="region of interest" description="Disordered" evidence="1">
    <location>
        <begin position="136"/>
        <end position="157"/>
    </location>
</feature>
<dbReference type="Pfam" id="PF08284">
    <property type="entry name" value="RVP_2"/>
    <property type="match status" value="1"/>
</dbReference>
<dbReference type="Proteomes" id="UP001318860">
    <property type="component" value="Unassembled WGS sequence"/>
</dbReference>
<evidence type="ECO:0000256" key="1">
    <source>
        <dbReference type="SAM" id="MobiDB-lite"/>
    </source>
</evidence>
<reference evidence="2 3" key="1">
    <citation type="journal article" date="2021" name="Comput. Struct. Biotechnol. J.">
        <title>De novo genome assembly of the potent medicinal plant Rehmannia glutinosa using nanopore technology.</title>
        <authorList>
            <person name="Ma L."/>
            <person name="Dong C."/>
            <person name="Song C."/>
            <person name="Wang X."/>
            <person name="Zheng X."/>
            <person name="Niu Y."/>
            <person name="Chen S."/>
            <person name="Feng W."/>
        </authorList>
    </citation>
    <scope>NUCLEOTIDE SEQUENCE [LARGE SCALE GENOMIC DNA]</scope>
    <source>
        <strain evidence="2">DH-2019</strain>
    </source>
</reference>
<protein>
    <submittedName>
        <fullName evidence="2">Uncharacterized protein</fullName>
    </submittedName>
</protein>
<proteinExistence type="predicted"/>
<gene>
    <name evidence="2" type="ORF">DH2020_041976</name>
</gene>
<comment type="caution">
    <text evidence="2">The sequence shown here is derived from an EMBL/GenBank/DDBJ whole genome shotgun (WGS) entry which is preliminary data.</text>
</comment>
<dbReference type="EMBL" id="JABTTQ020002411">
    <property type="protein sequence ID" value="KAK6124285.1"/>
    <property type="molecule type" value="Genomic_DNA"/>
</dbReference>
<keyword evidence="3" id="KW-1185">Reference proteome</keyword>
<sequence>MAENTRLKDLQEAQKRMGQILQTEALKREATWLKLQEQITGMGSEIHDQMMGLNGKYDHLTNTLAAIQLQLLNISKGLFHCAFISGLSEEVQSFLTMFEPTTLQQTIDLGRKQIHTLESITKKLKTPYKPSFNPQNKRLEYGVINPPKPTNNYTQKPPMKLLTASEMAARREKGLCYKCDEAFTFGHIFKHRVNYMMMTEEEELSYLQTTELEAPEENMEEIQMSVNAITGEDGITTMRLYGKNGEHKLHILFYSGSTLSFIQEDTTRKLGCKLEKTKPIFVKVANGQKMVSSMRVVGFKWNMQGHDFTYSPRVLKNEGCDMILDLEMENGKGEEIAVNGGVGYKENLSERIEFGVEIESAEDYGIEGQVSSIGASD</sequence>
<evidence type="ECO:0000313" key="2">
    <source>
        <dbReference type="EMBL" id="KAK6124285.1"/>
    </source>
</evidence>
<dbReference type="CDD" id="cd00303">
    <property type="entry name" value="retropepsin_like"/>
    <property type="match status" value="1"/>
</dbReference>
<accession>A0ABR0UQ73</accession>
<evidence type="ECO:0000313" key="3">
    <source>
        <dbReference type="Proteomes" id="UP001318860"/>
    </source>
</evidence>